<dbReference type="GO" id="GO:0003677">
    <property type="term" value="F:DNA binding"/>
    <property type="evidence" value="ECO:0007669"/>
    <property type="project" value="UniProtKB-KW"/>
</dbReference>
<dbReference type="SMART" id="SM00530">
    <property type="entry name" value="HTH_XRE"/>
    <property type="match status" value="1"/>
</dbReference>
<keyword evidence="4" id="KW-1185">Reference proteome</keyword>
<dbReference type="Pfam" id="PF13560">
    <property type="entry name" value="HTH_31"/>
    <property type="match status" value="1"/>
</dbReference>
<dbReference type="Gene3D" id="3.30.450.180">
    <property type="match status" value="1"/>
</dbReference>
<dbReference type="SUPFAM" id="SSF47413">
    <property type="entry name" value="lambda repressor-like DNA-binding domains"/>
    <property type="match status" value="1"/>
</dbReference>
<accession>A0A919Q368</accession>
<dbReference type="Proteomes" id="UP000652354">
    <property type="component" value="Unassembled WGS sequence"/>
</dbReference>
<evidence type="ECO:0000313" key="3">
    <source>
        <dbReference type="EMBL" id="GIG54764.1"/>
    </source>
</evidence>
<name>A0A919Q368_9MICO</name>
<dbReference type="InterPro" id="IPR041413">
    <property type="entry name" value="MLTR_LBD"/>
</dbReference>
<dbReference type="CDD" id="cd00093">
    <property type="entry name" value="HTH_XRE"/>
    <property type="match status" value="1"/>
</dbReference>
<gene>
    <name evidence="3" type="ORF">Dac01nite_15160</name>
</gene>
<dbReference type="PANTHER" id="PTHR35010:SF2">
    <property type="entry name" value="BLL4672 PROTEIN"/>
    <property type="match status" value="1"/>
</dbReference>
<feature type="region of interest" description="Disordered" evidence="1">
    <location>
        <begin position="16"/>
        <end position="35"/>
    </location>
</feature>
<protein>
    <submittedName>
        <fullName evidence="3">DNA-binding protein</fullName>
    </submittedName>
</protein>
<dbReference type="InterPro" id="IPR001387">
    <property type="entry name" value="Cro/C1-type_HTH"/>
</dbReference>
<dbReference type="EMBL" id="BONR01000003">
    <property type="protein sequence ID" value="GIG54764.1"/>
    <property type="molecule type" value="Genomic_DNA"/>
</dbReference>
<reference evidence="3" key="1">
    <citation type="submission" date="2021-01" db="EMBL/GenBank/DDBJ databases">
        <title>Whole genome shotgun sequence of Demequina activiva NBRC 110675.</title>
        <authorList>
            <person name="Komaki H."/>
            <person name="Tamura T."/>
        </authorList>
    </citation>
    <scope>NUCLEOTIDE SEQUENCE</scope>
    <source>
        <strain evidence="3">NBRC 110675</strain>
    </source>
</reference>
<dbReference type="PANTHER" id="PTHR35010">
    <property type="entry name" value="BLL4672 PROTEIN-RELATED"/>
    <property type="match status" value="1"/>
</dbReference>
<proteinExistence type="predicted"/>
<dbReference type="AlphaFoldDB" id="A0A919Q368"/>
<dbReference type="RefSeq" id="WP_203655375.1">
    <property type="nucleotide sequence ID" value="NZ_BONR01000003.1"/>
</dbReference>
<dbReference type="Gene3D" id="1.10.260.40">
    <property type="entry name" value="lambda repressor-like DNA-binding domains"/>
    <property type="match status" value="1"/>
</dbReference>
<dbReference type="InterPro" id="IPR010982">
    <property type="entry name" value="Lambda_DNA-bd_dom_sf"/>
</dbReference>
<organism evidence="3 4">
    <name type="scientific">Demequina activiva</name>
    <dbReference type="NCBI Taxonomy" id="1582364"/>
    <lineage>
        <taxon>Bacteria</taxon>
        <taxon>Bacillati</taxon>
        <taxon>Actinomycetota</taxon>
        <taxon>Actinomycetes</taxon>
        <taxon>Micrococcales</taxon>
        <taxon>Demequinaceae</taxon>
        <taxon>Demequina</taxon>
    </lineage>
</organism>
<evidence type="ECO:0000313" key="4">
    <source>
        <dbReference type="Proteomes" id="UP000652354"/>
    </source>
</evidence>
<sequence length="277" mass="31406">MDRAQLADFLRTRREALSPEDVGMPRGPRRRATGLRREEVAALAQMSVDYYSRLEQSRGPQPSEQMLAALSRALRLSLDERDHLFRISGHGTPSRSVRWEHISPGLMRVLDRLEDTPAQVMNVLGETMVQTPSAVALLGDQTHFTGLYRNATYRFFMHEASRARYPREDQDHHARVFTSDLREAASRVPDEPRVSDVVDALQDASVEFARVWAAHEVGRHHDEKRLVHPELGVIEVHCQHLHDPAQMQNLLVFTATPGSEDAEKLAFLNVLGRQQVG</sequence>
<evidence type="ECO:0000256" key="1">
    <source>
        <dbReference type="SAM" id="MobiDB-lite"/>
    </source>
</evidence>
<dbReference type="PROSITE" id="PS50943">
    <property type="entry name" value="HTH_CROC1"/>
    <property type="match status" value="1"/>
</dbReference>
<comment type="caution">
    <text evidence="3">The sequence shown here is derived from an EMBL/GenBank/DDBJ whole genome shotgun (WGS) entry which is preliminary data.</text>
</comment>
<evidence type="ECO:0000259" key="2">
    <source>
        <dbReference type="PROSITE" id="PS50943"/>
    </source>
</evidence>
<feature type="domain" description="HTH cro/C1-type" evidence="2">
    <location>
        <begin position="30"/>
        <end position="81"/>
    </location>
</feature>
<dbReference type="Pfam" id="PF17765">
    <property type="entry name" value="MLTR_LBD"/>
    <property type="match status" value="1"/>
</dbReference>
<keyword evidence="3" id="KW-0238">DNA-binding</keyword>